<evidence type="ECO:0000313" key="10">
    <source>
        <dbReference type="EMBL" id="SHH87729.1"/>
    </source>
</evidence>
<dbReference type="GO" id="GO:0006207">
    <property type="term" value="P:'de novo' pyrimidine nucleobase biosynthetic process"/>
    <property type="evidence" value="ECO:0007669"/>
    <property type="project" value="InterPro"/>
</dbReference>
<dbReference type="GO" id="GO:0006541">
    <property type="term" value="P:glutamine metabolic process"/>
    <property type="evidence" value="ECO:0007669"/>
    <property type="project" value="InterPro"/>
</dbReference>
<evidence type="ECO:0000256" key="3">
    <source>
        <dbReference type="ARBA" id="ARBA00022598"/>
    </source>
</evidence>
<comment type="catalytic activity">
    <reaction evidence="7 8">
        <text>hydrogencarbonate + L-glutamine + 2 ATP + H2O = carbamoyl phosphate + L-glutamate + 2 ADP + phosphate + 2 H(+)</text>
        <dbReference type="Rhea" id="RHEA:18633"/>
        <dbReference type="ChEBI" id="CHEBI:15377"/>
        <dbReference type="ChEBI" id="CHEBI:15378"/>
        <dbReference type="ChEBI" id="CHEBI:17544"/>
        <dbReference type="ChEBI" id="CHEBI:29985"/>
        <dbReference type="ChEBI" id="CHEBI:30616"/>
        <dbReference type="ChEBI" id="CHEBI:43474"/>
        <dbReference type="ChEBI" id="CHEBI:58228"/>
        <dbReference type="ChEBI" id="CHEBI:58359"/>
        <dbReference type="ChEBI" id="CHEBI:456216"/>
        <dbReference type="EC" id="6.3.5.5"/>
    </reaction>
</comment>
<dbReference type="InterPro" id="IPR035686">
    <property type="entry name" value="CPSase_GATase1"/>
</dbReference>
<feature type="active site" evidence="8">
    <location>
        <position position="340"/>
    </location>
</feature>
<dbReference type="SUPFAM" id="SSF52317">
    <property type="entry name" value="Class I glutamine amidotransferase-like"/>
    <property type="match status" value="1"/>
</dbReference>
<feature type="binding site" evidence="8">
    <location>
        <position position="224"/>
    </location>
    <ligand>
        <name>L-glutamine</name>
        <dbReference type="ChEBI" id="CHEBI:58359"/>
    </ligand>
</feature>
<dbReference type="UniPathway" id="UPA00070">
    <property type="reaction ID" value="UER00115"/>
</dbReference>
<dbReference type="InterPro" id="IPR029062">
    <property type="entry name" value="Class_I_gatase-like"/>
</dbReference>
<feature type="binding site" evidence="8">
    <location>
        <position position="253"/>
    </location>
    <ligand>
        <name>L-glutamine</name>
        <dbReference type="ChEBI" id="CHEBI:58359"/>
    </ligand>
</feature>
<dbReference type="GO" id="GO:0006526">
    <property type="term" value="P:L-arginine biosynthetic process"/>
    <property type="evidence" value="ECO:0007669"/>
    <property type="project" value="UniProtKB-UniRule"/>
</dbReference>
<dbReference type="InterPro" id="IPR017926">
    <property type="entry name" value="GATASE"/>
</dbReference>
<feature type="binding site" evidence="8">
    <location>
        <position position="47"/>
    </location>
    <ligand>
        <name>L-glutamine</name>
        <dbReference type="ChEBI" id="CHEBI:58359"/>
    </ligand>
</feature>
<dbReference type="GO" id="GO:0005524">
    <property type="term" value="F:ATP binding"/>
    <property type="evidence" value="ECO:0007669"/>
    <property type="project" value="UniProtKB-UniRule"/>
</dbReference>
<comment type="subunit">
    <text evidence="8">Composed of two chains; the small (or glutamine) chain promotes the hydrolysis of glutamine to ammonia, which is used by the large (or ammonia) chain to synthesize carbamoyl phosphate. Tetramer of heterodimers (alpha,beta)4.</text>
</comment>
<keyword evidence="3 8" id="KW-0436">Ligase</keyword>
<dbReference type="EC" id="6.3.5.5" evidence="8"/>
<keyword evidence="11" id="KW-1185">Reference proteome</keyword>
<organism evidence="10 11">
    <name type="scientific">Chryseolinea serpens</name>
    <dbReference type="NCBI Taxonomy" id="947013"/>
    <lineage>
        <taxon>Bacteria</taxon>
        <taxon>Pseudomonadati</taxon>
        <taxon>Bacteroidota</taxon>
        <taxon>Cytophagia</taxon>
        <taxon>Cytophagales</taxon>
        <taxon>Fulvivirgaceae</taxon>
        <taxon>Chryseolinea</taxon>
    </lineage>
</organism>
<feature type="binding site" evidence="8">
    <location>
        <position position="226"/>
    </location>
    <ligand>
        <name>L-glutamine</name>
        <dbReference type="ChEBI" id="CHEBI:58359"/>
    </ligand>
</feature>
<sequence length="369" mass="40271">MQKKAYLLLEDGLLVEGTAIGKIGTSGGEICFNTGMTGYQEIYTDPSYYGQIIVNTNAHIGNYGAFDAEQESSRPMISGLVVNEFAHEFSRKSATGSLQQYLESRNVVGIANIDTRMLVRYIRSKGAMNAIISSELTPDQLKAEIKKVPSMNGLELSSLVTTKEAYTVGDAHAAIKVAVLDLGIKQSIVTNLASRGVFCKVFPAKTSFAEMKAWNPHGYFISNGPGDPSVMTYAIETVKQALDSGKPLFGICLGHQLLALASGISTYKMHHGHRGLNHPVKNLVTGKGEMTSQNHGFSVNEKDIEKNANVMVTHVHLNDNTIMGIRLKDRKAFSVQYHPEASPGPHDSRYLFDEFIEMIQAEIAEPVTA</sequence>
<dbReference type="PANTHER" id="PTHR43418">
    <property type="entry name" value="MULTIFUNCTIONAL TRYPTOPHAN BIOSYNTHESIS PROTEIN-RELATED"/>
    <property type="match status" value="1"/>
</dbReference>
<dbReference type="STRING" id="947013.SAMN04488109_5762"/>
<dbReference type="InterPro" id="IPR002474">
    <property type="entry name" value="CarbamoylP_synth_ssu_N"/>
</dbReference>
<evidence type="ECO:0000256" key="2">
    <source>
        <dbReference type="ARBA" id="ARBA00007800"/>
    </source>
</evidence>
<dbReference type="InterPro" id="IPR050472">
    <property type="entry name" value="Anth_synth/Amidotransfase"/>
</dbReference>
<comment type="catalytic activity">
    <reaction evidence="8">
        <text>L-glutamine + H2O = L-glutamate + NH4(+)</text>
        <dbReference type="Rhea" id="RHEA:15889"/>
        <dbReference type="ChEBI" id="CHEBI:15377"/>
        <dbReference type="ChEBI" id="CHEBI:28938"/>
        <dbReference type="ChEBI" id="CHEBI:29985"/>
        <dbReference type="ChEBI" id="CHEBI:58359"/>
    </reaction>
</comment>
<dbReference type="Pfam" id="PF00988">
    <property type="entry name" value="CPSase_sm_chain"/>
    <property type="match status" value="1"/>
</dbReference>
<gene>
    <name evidence="8" type="primary">carA</name>
    <name evidence="10" type="ORF">SAMN04488109_5762</name>
</gene>
<dbReference type="CDD" id="cd01744">
    <property type="entry name" value="GATase1_CPSase"/>
    <property type="match status" value="1"/>
</dbReference>
<dbReference type="EMBL" id="FQWQ01000005">
    <property type="protein sequence ID" value="SHH87729.1"/>
    <property type="molecule type" value="Genomic_DNA"/>
</dbReference>
<dbReference type="InterPro" id="IPR006274">
    <property type="entry name" value="CarbamoylP_synth_ssu"/>
</dbReference>
<dbReference type="Gene3D" id="3.40.50.880">
    <property type="match status" value="1"/>
</dbReference>
<evidence type="ECO:0000313" key="11">
    <source>
        <dbReference type="Proteomes" id="UP000184212"/>
    </source>
</evidence>
<keyword evidence="4 8" id="KW-0547">Nucleotide-binding</keyword>
<dbReference type="PRINTS" id="PR00096">
    <property type="entry name" value="GATASE"/>
</dbReference>
<dbReference type="GO" id="GO:0004088">
    <property type="term" value="F:carbamoyl-phosphate synthase (glutamine-hydrolyzing) activity"/>
    <property type="evidence" value="ECO:0007669"/>
    <property type="project" value="UniProtKB-UniRule"/>
</dbReference>
<dbReference type="PRINTS" id="PR00099">
    <property type="entry name" value="CPSGATASE"/>
</dbReference>
<evidence type="ECO:0000256" key="7">
    <source>
        <dbReference type="ARBA" id="ARBA00048816"/>
    </source>
</evidence>
<keyword evidence="6 8" id="KW-0315">Glutamine amidotransferase</keyword>
<evidence type="ECO:0000256" key="5">
    <source>
        <dbReference type="ARBA" id="ARBA00022840"/>
    </source>
</evidence>
<dbReference type="SUPFAM" id="SSF52021">
    <property type="entry name" value="Carbamoyl phosphate synthetase, small subunit N-terminal domain"/>
    <property type="match status" value="1"/>
</dbReference>
<dbReference type="SMART" id="SM01097">
    <property type="entry name" value="CPSase_sm_chain"/>
    <property type="match status" value="1"/>
</dbReference>
<dbReference type="Proteomes" id="UP000184212">
    <property type="component" value="Unassembled WGS sequence"/>
</dbReference>
<dbReference type="NCBIfam" id="TIGR01368">
    <property type="entry name" value="CPSaseIIsmall"/>
    <property type="match status" value="1"/>
</dbReference>
<proteinExistence type="inferred from homology"/>
<name>A0A1M5WJJ5_9BACT</name>
<dbReference type="PANTHER" id="PTHR43418:SF7">
    <property type="entry name" value="CARBAMOYL-PHOSPHATE SYNTHASE SMALL CHAIN"/>
    <property type="match status" value="1"/>
</dbReference>
<evidence type="ECO:0000256" key="1">
    <source>
        <dbReference type="ARBA" id="ARBA00005077"/>
    </source>
</evidence>
<dbReference type="Gene3D" id="3.50.30.20">
    <property type="entry name" value="Carbamoyl-phosphate synthase small subunit, N-terminal domain"/>
    <property type="match status" value="1"/>
</dbReference>
<feature type="domain" description="Carbamoyl-phosphate synthase small subunit N-terminal" evidence="9">
    <location>
        <begin position="3"/>
        <end position="133"/>
    </location>
</feature>
<dbReference type="PRINTS" id="PR00097">
    <property type="entry name" value="ANTSNTHASEII"/>
</dbReference>
<feature type="binding site" evidence="8">
    <location>
        <position position="294"/>
    </location>
    <ligand>
        <name>L-glutamine</name>
        <dbReference type="ChEBI" id="CHEBI:58359"/>
    </ligand>
</feature>
<comment type="pathway">
    <text evidence="1 8">Amino-acid biosynthesis; L-arginine biosynthesis; carbamoyl phosphate from bicarbonate: step 1/1.</text>
</comment>
<evidence type="ECO:0000259" key="9">
    <source>
        <dbReference type="SMART" id="SM01097"/>
    </source>
</evidence>
<comment type="pathway">
    <text evidence="8">Pyrimidine metabolism; UMP biosynthesis via de novo pathway; (S)-dihydroorotate from bicarbonate: step 1/3.</text>
</comment>
<feature type="binding site" evidence="8">
    <location>
        <position position="256"/>
    </location>
    <ligand>
        <name>L-glutamine</name>
        <dbReference type="ChEBI" id="CHEBI:58359"/>
    </ligand>
</feature>
<feature type="region of interest" description="CPSase" evidence="8">
    <location>
        <begin position="1"/>
        <end position="172"/>
    </location>
</feature>
<comment type="function">
    <text evidence="8">Small subunit of the glutamine-dependent carbamoyl phosphate synthetase (CPSase). CPSase catalyzes the formation of carbamoyl phosphate from the ammonia moiety of glutamine, carbonate, and phosphate donated by ATP, constituting the first step of 2 biosynthetic pathways, one leading to arginine and/or urea and the other to pyrimidine nucleotides. The small subunit (glutamine amidotransferase) binds and cleaves glutamine to supply the large subunit with the substrate ammonia.</text>
</comment>
<keyword evidence="8" id="KW-0028">Amino-acid biosynthesis</keyword>
<comment type="similarity">
    <text evidence="2 8">Belongs to the CarA family.</text>
</comment>
<dbReference type="UniPathway" id="UPA00068">
    <property type="reaction ID" value="UER00171"/>
</dbReference>
<dbReference type="NCBIfam" id="NF009475">
    <property type="entry name" value="PRK12838.1"/>
    <property type="match status" value="1"/>
</dbReference>
<dbReference type="GO" id="GO:0004359">
    <property type="term" value="F:glutaminase activity"/>
    <property type="evidence" value="ECO:0007669"/>
    <property type="project" value="RHEA"/>
</dbReference>
<protein>
    <recommendedName>
        <fullName evidence="8">Carbamoyl phosphate synthase small chain</fullName>
        <ecNumber evidence="8">6.3.5.5</ecNumber>
    </recommendedName>
    <alternativeName>
        <fullName evidence="8">Carbamoyl phosphate synthetase glutamine chain</fullName>
    </alternativeName>
</protein>
<feature type="binding site" evidence="8">
    <location>
        <position position="296"/>
    </location>
    <ligand>
        <name>L-glutamine</name>
        <dbReference type="ChEBI" id="CHEBI:58359"/>
    </ligand>
</feature>
<dbReference type="InterPro" id="IPR036480">
    <property type="entry name" value="CarbP_synth_ssu_N_sf"/>
</dbReference>
<dbReference type="AlphaFoldDB" id="A0A1M5WJJ5"/>
<evidence type="ECO:0000256" key="6">
    <source>
        <dbReference type="ARBA" id="ARBA00022962"/>
    </source>
</evidence>
<keyword evidence="8" id="KW-0055">Arginine biosynthesis</keyword>
<feature type="binding site" evidence="8">
    <location>
        <position position="297"/>
    </location>
    <ligand>
        <name>L-glutamine</name>
        <dbReference type="ChEBI" id="CHEBI:58359"/>
    </ligand>
</feature>
<dbReference type="OrthoDB" id="9804328at2"/>
<keyword evidence="5 8" id="KW-0067">ATP-binding</keyword>
<keyword evidence="8" id="KW-0665">Pyrimidine biosynthesis</keyword>
<evidence type="ECO:0000256" key="4">
    <source>
        <dbReference type="ARBA" id="ARBA00022741"/>
    </source>
</evidence>
<accession>A0A1M5WJJ5</accession>
<feature type="active site" description="Nucleophile" evidence="8">
    <location>
        <position position="252"/>
    </location>
</feature>
<feature type="active site" evidence="8">
    <location>
        <position position="338"/>
    </location>
</feature>
<reference evidence="10 11" key="1">
    <citation type="submission" date="2016-11" db="EMBL/GenBank/DDBJ databases">
        <authorList>
            <person name="Jaros S."/>
            <person name="Januszkiewicz K."/>
            <person name="Wedrychowicz H."/>
        </authorList>
    </citation>
    <scope>NUCLEOTIDE SEQUENCE [LARGE SCALE GENOMIC DNA]</scope>
    <source>
        <strain evidence="10 11">DSM 24574</strain>
    </source>
</reference>
<dbReference type="PROSITE" id="PS51273">
    <property type="entry name" value="GATASE_TYPE_1"/>
    <property type="match status" value="1"/>
</dbReference>
<dbReference type="HAMAP" id="MF_01209">
    <property type="entry name" value="CPSase_S_chain"/>
    <property type="match status" value="1"/>
</dbReference>
<evidence type="ECO:0000256" key="8">
    <source>
        <dbReference type="HAMAP-Rule" id="MF_01209"/>
    </source>
</evidence>
<dbReference type="RefSeq" id="WP_073141621.1">
    <property type="nucleotide sequence ID" value="NZ_FQWQ01000005.1"/>
</dbReference>
<dbReference type="Pfam" id="PF00117">
    <property type="entry name" value="GATase"/>
    <property type="match status" value="1"/>
</dbReference>
<dbReference type="GO" id="GO:0044205">
    <property type="term" value="P:'de novo' UMP biosynthetic process"/>
    <property type="evidence" value="ECO:0007669"/>
    <property type="project" value="UniProtKB-UniRule"/>
</dbReference>